<dbReference type="Gramene" id="KXG29658">
    <property type="protein sequence ID" value="KXG29658"/>
    <property type="gene ID" value="SORBI_3004G071700"/>
</dbReference>
<dbReference type="EMBL" id="CM000763">
    <property type="protein sequence ID" value="KXG29658.1"/>
    <property type="molecule type" value="Genomic_DNA"/>
</dbReference>
<dbReference type="SUPFAM" id="SSF54236">
    <property type="entry name" value="Ubiquitin-like"/>
    <property type="match status" value="1"/>
</dbReference>
<reference evidence="3" key="3">
    <citation type="journal article" date="2018" name="Plant J.">
        <title>The Sorghum bicolor reference genome: improved assembly, gene annotations, a transcriptome atlas, and signatures of genome organization.</title>
        <authorList>
            <person name="McCormick R.F."/>
            <person name="Truong S.K."/>
            <person name="Sreedasyam A."/>
            <person name="Jenkins J."/>
            <person name="Shu S."/>
            <person name="Sims D."/>
            <person name="Kennedy M."/>
            <person name="Amirebrahimi M."/>
            <person name="Weers B.D."/>
            <person name="McKinley B."/>
            <person name="Mattison A."/>
            <person name="Morishige D.T."/>
            <person name="Grimwood J."/>
            <person name="Schmutz J."/>
            <person name="Mullet J.E."/>
        </authorList>
    </citation>
    <scope>NUCLEOTIDE SEQUENCE [LARGE SCALE GENOMIC DNA]</scope>
    <source>
        <strain evidence="3">cv. BTx623</strain>
    </source>
</reference>
<proteinExistence type="predicted"/>
<organism evidence="2 3">
    <name type="scientific">Sorghum bicolor</name>
    <name type="common">Sorghum</name>
    <name type="synonym">Sorghum vulgare</name>
    <dbReference type="NCBI Taxonomy" id="4558"/>
    <lineage>
        <taxon>Eukaryota</taxon>
        <taxon>Viridiplantae</taxon>
        <taxon>Streptophyta</taxon>
        <taxon>Embryophyta</taxon>
        <taxon>Tracheophyta</taxon>
        <taxon>Spermatophyta</taxon>
        <taxon>Magnoliopsida</taxon>
        <taxon>Liliopsida</taxon>
        <taxon>Poales</taxon>
        <taxon>Poaceae</taxon>
        <taxon>PACMAD clade</taxon>
        <taxon>Panicoideae</taxon>
        <taxon>Andropogonodae</taxon>
        <taxon>Andropogoneae</taxon>
        <taxon>Sorghinae</taxon>
        <taxon>Sorghum</taxon>
    </lineage>
</organism>
<dbReference type="Gramene" id="KXG29652">
    <property type="protein sequence ID" value="KXG29652"/>
    <property type="gene ID" value="SORBI_3004G071700"/>
</dbReference>
<dbReference type="PANTHER" id="PTHR14942">
    <property type="entry name" value="U11/U12 SMALL NUCLEAR RIBONUCLEOPROTEIN 25 KDA PROTEIN"/>
    <property type="match status" value="1"/>
</dbReference>
<name>A0A194YN50_SORBI</name>
<keyword evidence="3" id="KW-1185">Reference proteome</keyword>
<evidence type="ECO:0000313" key="3">
    <source>
        <dbReference type="Proteomes" id="UP000000768"/>
    </source>
</evidence>
<evidence type="ECO:0000259" key="1">
    <source>
        <dbReference type="Pfam" id="PF18036"/>
    </source>
</evidence>
<dbReference type="AlphaFoldDB" id="A0A194YN50"/>
<accession>A0A194YN50</accession>
<dbReference type="InterPro" id="IPR039690">
    <property type="entry name" value="SNRNP25"/>
</dbReference>
<dbReference type="EMBL" id="CM000763">
    <property type="protein sequence ID" value="KXG29652.2"/>
    <property type="molecule type" value="Genomic_DNA"/>
</dbReference>
<dbReference type="PANTHER" id="PTHR14942:SF9">
    <property type="entry name" value="OS02G0188500 PROTEIN"/>
    <property type="match status" value="1"/>
</dbReference>
<dbReference type="InterPro" id="IPR040610">
    <property type="entry name" value="SNRNP25_ubiquitin"/>
</dbReference>
<feature type="domain" description="SNRNP25 ubiquitin-like" evidence="1">
    <location>
        <begin position="59"/>
        <end position="137"/>
    </location>
</feature>
<sequence>MPTSSHPASPDAAGDIAAALALDIEDLAGGGGGGADCIGRLSCGRRSSFSYRRLPEPRLRLTVQKLDDSFFDIEIARSATVWELKVAIENLFSDLYDDAQKTISWNHVWSHFCLCFKDERMTDDKATLRGFGIRDGDVPMQESSQIPEGTISHSQKVKDFVGWVQASEFVG</sequence>
<reference evidence="2" key="2">
    <citation type="submission" date="2017-02" db="EMBL/GenBank/DDBJ databases">
        <title>WGS assembly of Sorghum bicolor.</title>
        <authorList>
            <person name="Paterson A."/>
            <person name="Mullet J."/>
            <person name="Bowers J."/>
            <person name="Bruggmann R."/>
            <person name="Dubchak I."/>
            <person name="Grimwood J."/>
            <person name="Gundlach H."/>
            <person name="Haberer G."/>
            <person name="Hellsten U."/>
            <person name="Mitros T."/>
            <person name="Poliakov A."/>
            <person name="Schmutz J."/>
            <person name="Spannagl M."/>
            <person name="Tang H."/>
            <person name="Wang X."/>
            <person name="Wicker T."/>
            <person name="Bharti A."/>
            <person name="Chapman J."/>
            <person name="Feltus F."/>
            <person name="Gowik U."/>
            <person name="Grigoriev I."/>
            <person name="Lyons E."/>
            <person name="Maher C."/>
            <person name="Martis M."/>
            <person name="Narechania A."/>
            <person name="Otillar R."/>
            <person name="Penning B."/>
            <person name="Salamov A."/>
            <person name="Wang Y."/>
            <person name="Zhang L."/>
            <person name="Carpita N."/>
            <person name="Freeling M."/>
            <person name="Gingle A."/>
            <person name="Hash C."/>
            <person name="Keller B."/>
            <person name="Klein P."/>
            <person name="Kresovich S."/>
            <person name="Mccann M."/>
            <person name="Ming R."/>
            <person name="Peterson D."/>
            <person name="Rahman M."/>
            <person name="Ware D."/>
            <person name="Westhoff P."/>
            <person name="Mayer K."/>
            <person name="Messing J."/>
            <person name="Sims D."/>
            <person name="Jenkins J."/>
            <person name="Shu S."/>
            <person name="Rokhsar D."/>
        </authorList>
    </citation>
    <scope>NUCLEOTIDE SEQUENCE</scope>
</reference>
<dbReference type="GO" id="GO:0000398">
    <property type="term" value="P:mRNA splicing, via spliceosome"/>
    <property type="evidence" value="ECO:0007669"/>
    <property type="project" value="InterPro"/>
</dbReference>
<dbReference type="Proteomes" id="UP000000768">
    <property type="component" value="Chromosome 4"/>
</dbReference>
<dbReference type="InterPro" id="IPR029071">
    <property type="entry name" value="Ubiquitin-like_domsf"/>
</dbReference>
<gene>
    <name evidence="2" type="ORF">SORBI_3004G071700</name>
</gene>
<dbReference type="ExpressionAtlas" id="A0A194YN50">
    <property type="expression patterns" value="baseline"/>
</dbReference>
<reference evidence="2 3" key="1">
    <citation type="journal article" date="2009" name="Nature">
        <title>The Sorghum bicolor genome and the diversification of grasses.</title>
        <authorList>
            <person name="Paterson A.H."/>
            <person name="Bowers J.E."/>
            <person name="Bruggmann R."/>
            <person name="Dubchak I."/>
            <person name="Grimwood J."/>
            <person name="Gundlach H."/>
            <person name="Haberer G."/>
            <person name="Hellsten U."/>
            <person name="Mitros T."/>
            <person name="Poliakov A."/>
            <person name="Schmutz J."/>
            <person name="Spannagl M."/>
            <person name="Tang H."/>
            <person name="Wang X."/>
            <person name="Wicker T."/>
            <person name="Bharti A.K."/>
            <person name="Chapman J."/>
            <person name="Feltus F.A."/>
            <person name="Gowik U."/>
            <person name="Grigoriev I.V."/>
            <person name="Lyons E."/>
            <person name="Maher C.A."/>
            <person name="Martis M."/>
            <person name="Narechania A."/>
            <person name="Otillar R.P."/>
            <person name="Penning B.W."/>
            <person name="Salamov A.A."/>
            <person name="Wang Y."/>
            <person name="Zhang L."/>
            <person name="Carpita N.C."/>
            <person name="Freeling M."/>
            <person name="Gingle A.R."/>
            <person name="Hash C.T."/>
            <person name="Keller B."/>
            <person name="Klein P."/>
            <person name="Kresovich S."/>
            <person name="McCann M.C."/>
            <person name="Ming R."/>
            <person name="Peterson D.G."/>
            <person name="Mehboob-ur-Rahman"/>
            <person name="Ware D."/>
            <person name="Westhoff P."/>
            <person name="Mayer K.F."/>
            <person name="Messing J."/>
            <person name="Rokhsar D.S."/>
        </authorList>
    </citation>
    <scope>NUCLEOTIDE SEQUENCE [LARGE SCALE GENOMIC DNA]</scope>
    <source>
        <strain evidence="3">cv. BTx623</strain>
    </source>
</reference>
<dbReference type="Gene3D" id="3.10.20.90">
    <property type="entry name" value="Phosphatidylinositol 3-kinase Catalytic Subunit, Chain A, domain 1"/>
    <property type="match status" value="1"/>
</dbReference>
<dbReference type="CDD" id="cd17058">
    <property type="entry name" value="Ubl_SNRNP25"/>
    <property type="match status" value="1"/>
</dbReference>
<dbReference type="Pfam" id="PF18036">
    <property type="entry name" value="Ubiquitin_4"/>
    <property type="match status" value="1"/>
</dbReference>
<accession>A0A194YN72</accession>
<evidence type="ECO:0000313" key="2">
    <source>
        <dbReference type="EMBL" id="KXG29658.1"/>
    </source>
</evidence>
<protein>
    <recommendedName>
        <fullName evidence="1">SNRNP25 ubiquitin-like domain-containing protein</fullName>
    </recommendedName>
</protein>